<name>L7VYT8_9BACT</name>
<organism evidence="1">
    <name type="scientific">uncultured bacterium A1Q1_fos_515</name>
    <dbReference type="NCBI Taxonomy" id="1256581"/>
    <lineage>
        <taxon>Bacteria</taxon>
        <taxon>environmental samples</taxon>
    </lineage>
</organism>
<sequence length="68" mass="6967">MPSDASLPIVLVGRGPPAVSGGGWLTASWDDADVRDGTDELVPIFRVEGLDAGVESDASAVLSVEVLM</sequence>
<dbReference type="AlphaFoldDB" id="L7VYT8"/>
<evidence type="ECO:0000313" key="1">
    <source>
        <dbReference type="EMBL" id="AGC71300.1"/>
    </source>
</evidence>
<dbReference type="EMBL" id="JX649868">
    <property type="protein sequence ID" value="AGC71300.1"/>
    <property type="molecule type" value="Genomic_DNA"/>
</dbReference>
<accession>L7VYT8</accession>
<proteinExistence type="predicted"/>
<protein>
    <submittedName>
        <fullName evidence="1">Uncharacterized protein</fullName>
    </submittedName>
</protein>
<reference evidence="1" key="1">
    <citation type="submission" date="2012-09" db="EMBL/GenBank/DDBJ databases">
        <title>Metagenomic Characterization of a Microbial Community in Wastewater Detects High Levels of Antibiotic Resistance.</title>
        <authorList>
            <person name="Abrams M."/>
            <person name="Caldwell A."/>
            <person name="Vandaei E."/>
            <person name="Lee W."/>
            <person name="Perrott J."/>
            <person name="Khan S.Y."/>
            <person name="Ta J."/>
            <person name="Romero D."/>
            <person name="Nguyen V."/>
            <person name="Pourmand N."/>
            <person name="Ouverney C.C."/>
        </authorList>
    </citation>
    <scope>NUCLEOTIDE SEQUENCE</scope>
</reference>